<gene>
    <name evidence="1" type="ORF">PTI45_01587</name>
</gene>
<accession>A0A1E3L5Q6</accession>
<dbReference type="Gene3D" id="1.50.10.20">
    <property type="match status" value="1"/>
</dbReference>
<dbReference type="RefSeq" id="WP_069327020.1">
    <property type="nucleotide sequence ID" value="NZ_MDER01000032.1"/>
</dbReference>
<dbReference type="InterPro" id="IPR008928">
    <property type="entry name" value="6-hairpin_glycosidase_sf"/>
</dbReference>
<name>A0A1E3L5Q6_9BACL</name>
<proteinExistence type="predicted"/>
<dbReference type="STRING" id="1886670.PTI45_01587"/>
<evidence type="ECO:0000313" key="2">
    <source>
        <dbReference type="Proteomes" id="UP000094578"/>
    </source>
</evidence>
<comment type="caution">
    <text evidence="1">The sequence shown here is derived from an EMBL/GenBank/DDBJ whole genome shotgun (WGS) entry which is preliminary data.</text>
</comment>
<evidence type="ECO:0000313" key="1">
    <source>
        <dbReference type="EMBL" id="ODP29076.1"/>
    </source>
</evidence>
<protein>
    <recommendedName>
        <fullName evidence="3">Glycosyltransferase</fullName>
    </recommendedName>
</protein>
<sequence length="369" mass="41455">MENVIDSTPTSTLSADYLRRLTDDTGIFQHTKFGIPDRSKGYTSDDNARALIAAVLLYKTKQDQASLDLVHTYLAFIYHAQNENGSFRNFMDYNRTFIEKTGSEDCQGRCLWALGVTIAEPSIPDNLQNTCKFMINRALPFLEKIRAPRAIGYALIGLTTMLDTPGALTYTFPFATGEKSGASFLPRTRIESLIQNMGIRLHNLYQGHASADWHWFEDKVTYGNAMLPWALFKASQHSNTAAFQKTAQESLDFLAELTFVSEGYFKPIGSHGWLQRGKPAAPYDEQPIEASEMLMACYEAYKILGVQKYHDQALLCYQWFHGRNSRNESLIDRQTGGCYDGIHAVGLNLNQGSENIVSYCMAHAVMGNE</sequence>
<dbReference type="GO" id="GO:0005975">
    <property type="term" value="P:carbohydrate metabolic process"/>
    <property type="evidence" value="ECO:0007669"/>
    <property type="project" value="InterPro"/>
</dbReference>
<reference evidence="1 2" key="1">
    <citation type="submission" date="2016-08" db="EMBL/GenBank/DDBJ databases">
        <title>Genome sequencing of Paenibacillus sp. TI45-13ar, isolated from Korean traditional nuruk.</title>
        <authorList>
            <person name="Kim S.-J."/>
        </authorList>
    </citation>
    <scope>NUCLEOTIDE SEQUENCE [LARGE SCALE GENOMIC DNA]</scope>
    <source>
        <strain evidence="1 2">TI45-13ar</strain>
    </source>
</reference>
<keyword evidence="2" id="KW-1185">Reference proteome</keyword>
<dbReference type="AlphaFoldDB" id="A0A1E3L5Q6"/>
<evidence type="ECO:0008006" key="3">
    <source>
        <dbReference type="Google" id="ProtNLM"/>
    </source>
</evidence>
<dbReference type="EMBL" id="MDER01000032">
    <property type="protein sequence ID" value="ODP29076.1"/>
    <property type="molecule type" value="Genomic_DNA"/>
</dbReference>
<dbReference type="SUPFAM" id="SSF48208">
    <property type="entry name" value="Six-hairpin glycosidases"/>
    <property type="match status" value="1"/>
</dbReference>
<organism evidence="1 2">
    <name type="scientific">Paenibacillus nuruki</name>
    <dbReference type="NCBI Taxonomy" id="1886670"/>
    <lineage>
        <taxon>Bacteria</taxon>
        <taxon>Bacillati</taxon>
        <taxon>Bacillota</taxon>
        <taxon>Bacilli</taxon>
        <taxon>Bacillales</taxon>
        <taxon>Paenibacillaceae</taxon>
        <taxon>Paenibacillus</taxon>
    </lineage>
</organism>
<dbReference type="Proteomes" id="UP000094578">
    <property type="component" value="Unassembled WGS sequence"/>
</dbReference>